<dbReference type="PANTHER" id="PTHR43649">
    <property type="entry name" value="ARABINOSE-BINDING PROTEIN-RELATED"/>
    <property type="match status" value="1"/>
</dbReference>
<sequence length="434" mass="47147">MPDKLAIVIVLLLCFVSGCRKSAPAPATVTFLDQEWSQPDELSRAAGESREFTRETGIVIQPPPLPETLFSALPPQAQLDLLRRLLKEGALSPDVLGIDVIWPRILADHLVDLRPDFASELSSLDAQLVASYTVNGKVVALPYDTHVGVLAYRTDLLRQYGYSHPPKTWDELERMAARIQAGERAKGRKDFWGYIWQGAATESLTCNALEWQVSAGGGRIIEDDGTISVNNPAAIQSWQRAARWIGRISPPGVVAYQEVDSLGVWDSGNAAFMRSWQWGYRLTHPRESPMRDRTGYTSMPGGRGGQVGALGGIGLAVSQSSAHPREAVALIHFLIARDLQAKANAVHSEPAAEFYGLPQTLQAYAPSPQSGEQSSRLVSRPSSVTGHAYEDVTAAYIQAVHSVLTGQRGAQEAAAELEKQLIQITGFHAGPPKT</sequence>
<proteinExistence type="inferred from homology"/>
<dbReference type="SUPFAM" id="SSF53850">
    <property type="entry name" value="Periplasmic binding protein-like II"/>
    <property type="match status" value="1"/>
</dbReference>
<organism evidence="5 6">
    <name type="scientific">Silvibacterium bohemicum</name>
    <dbReference type="NCBI Taxonomy" id="1577686"/>
    <lineage>
        <taxon>Bacteria</taxon>
        <taxon>Pseudomonadati</taxon>
        <taxon>Acidobacteriota</taxon>
        <taxon>Terriglobia</taxon>
        <taxon>Terriglobales</taxon>
        <taxon>Acidobacteriaceae</taxon>
        <taxon>Silvibacterium</taxon>
    </lineage>
</organism>
<comment type="caution">
    <text evidence="5">The sequence shown here is derived from an EMBL/GenBank/DDBJ whole genome shotgun (WGS) entry which is preliminary data.</text>
</comment>
<dbReference type="Gene3D" id="3.40.190.10">
    <property type="entry name" value="Periplasmic binding protein-like II"/>
    <property type="match status" value="2"/>
</dbReference>
<dbReference type="RefSeq" id="WP_184085321.1">
    <property type="nucleotide sequence ID" value="NZ_JACHEK010000015.1"/>
</dbReference>
<evidence type="ECO:0000256" key="1">
    <source>
        <dbReference type="ARBA" id="ARBA00004418"/>
    </source>
</evidence>
<dbReference type="AlphaFoldDB" id="A0A841K1H3"/>
<dbReference type="PANTHER" id="PTHR43649:SF34">
    <property type="entry name" value="ABC TRANSPORTER PERIPLASMIC-BINDING PROTEIN YCJN-RELATED"/>
    <property type="match status" value="1"/>
</dbReference>
<keyword evidence="3" id="KW-0813">Transport</keyword>
<dbReference type="PROSITE" id="PS51257">
    <property type="entry name" value="PROKAR_LIPOPROTEIN"/>
    <property type="match status" value="1"/>
</dbReference>
<evidence type="ECO:0000313" key="6">
    <source>
        <dbReference type="Proteomes" id="UP000538666"/>
    </source>
</evidence>
<dbReference type="InterPro" id="IPR006059">
    <property type="entry name" value="SBP"/>
</dbReference>
<gene>
    <name evidence="5" type="ORF">HNQ77_005402</name>
</gene>
<evidence type="ECO:0000256" key="3">
    <source>
        <dbReference type="ARBA" id="ARBA00022448"/>
    </source>
</evidence>
<dbReference type="InterPro" id="IPR050490">
    <property type="entry name" value="Bact_solute-bd_prot1"/>
</dbReference>
<protein>
    <submittedName>
        <fullName evidence="5">Trehalose/maltose transport system substrate-binding protein</fullName>
    </submittedName>
</protein>
<comment type="subcellular location">
    <subcellularLocation>
        <location evidence="1">Periplasm</location>
    </subcellularLocation>
</comment>
<keyword evidence="6" id="KW-1185">Reference proteome</keyword>
<name>A0A841K1H3_9BACT</name>
<dbReference type="GO" id="GO:0042597">
    <property type="term" value="C:periplasmic space"/>
    <property type="evidence" value="ECO:0007669"/>
    <property type="project" value="UniProtKB-SubCell"/>
</dbReference>
<evidence type="ECO:0000256" key="2">
    <source>
        <dbReference type="ARBA" id="ARBA00008520"/>
    </source>
</evidence>
<accession>A0A841K1H3</accession>
<keyword evidence="4" id="KW-0732">Signal</keyword>
<comment type="similarity">
    <text evidence="2">Belongs to the bacterial solute-binding protein 1 family.</text>
</comment>
<reference evidence="5 6" key="1">
    <citation type="submission" date="2020-08" db="EMBL/GenBank/DDBJ databases">
        <title>Genomic Encyclopedia of Type Strains, Phase IV (KMG-IV): sequencing the most valuable type-strain genomes for metagenomic binning, comparative biology and taxonomic classification.</title>
        <authorList>
            <person name="Goeker M."/>
        </authorList>
    </citation>
    <scope>NUCLEOTIDE SEQUENCE [LARGE SCALE GENOMIC DNA]</scope>
    <source>
        <strain evidence="5 6">DSM 103733</strain>
    </source>
</reference>
<dbReference type="Proteomes" id="UP000538666">
    <property type="component" value="Unassembled WGS sequence"/>
</dbReference>
<dbReference type="EMBL" id="JACHEK010000015">
    <property type="protein sequence ID" value="MBB6147406.1"/>
    <property type="molecule type" value="Genomic_DNA"/>
</dbReference>
<evidence type="ECO:0000256" key="4">
    <source>
        <dbReference type="ARBA" id="ARBA00022729"/>
    </source>
</evidence>
<dbReference type="Pfam" id="PF01547">
    <property type="entry name" value="SBP_bac_1"/>
    <property type="match status" value="1"/>
</dbReference>
<evidence type="ECO:0000313" key="5">
    <source>
        <dbReference type="EMBL" id="MBB6147406.1"/>
    </source>
</evidence>